<dbReference type="Proteomes" id="UP000504607">
    <property type="component" value="Unplaced"/>
</dbReference>
<dbReference type="InParanoid" id="A0A6I9QMY7"/>
<evidence type="ECO:0000313" key="3">
    <source>
        <dbReference type="RefSeq" id="XP_010910824.1"/>
    </source>
</evidence>
<organism evidence="2 3">
    <name type="scientific">Elaeis guineensis var. tenera</name>
    <name type="common">Oil palm</name>
    <dbReference type="NCBI Taxonomy" id="51953"/>
    <lineage>
        <taxon>Eukaryota</taxon>
        <taxon>Viridiplantae</taxon>
        <taxon>Streptophyta</taxon>
        <taxon>Embryophyta</taxon>
        <taxon>Tracheophyta</taxon>
        <taxon>Spermatophyta</taxon>
        <taxon>Magnoliopsida</taxon>
        <taxon>Liliopsida</taxon>
        <taxon>Arecaceae</taxon>
        <taxon>Arecoideae</taxon>
        <taxon>Cocoseae</taxon>
        <taxon>Elaeidinae</taxon>
        <taxon>Elaeis</taxon>
    </lineage>
</organism>
<dbReference type="PANTHER" id="PTHR46038">
    <property type="entry name" value="EXPRESSED PROTEIN-RELATED"/>
    <property type="match status" value="1"/>
</dbReference>
<protein>
    <submittedName>
        <fullName evidence="3">Uncharacterized protein At1g28695-like</fullName>
    </submittedName>
</protein>
<dbReference type="RefSeq" id="XP_010910824.1">
    <property type="nucleotide sequence ID" value="XM_010912522.1"/>
</dbReference>
<accession>A0A6I9QMY7</accession>
<dbReference type="AlphaFoldDB" id="A0A6I9QMY7"/>
<dbReference type="InterPro" id="IPR005069">
    <property type="entry name" value="Nucl-diP-sugar_transferase"/>
</dbReference>
<dbReference type="OrthoDB" id="540503at2759"/>
<reference evidence="3" key="1">
    <citation type="submission" date="2025-08" db="UniProtKB">
        <authorList>
            <consortium name="RefSeq"/>
        </authorList>
    </citation>
    <scope>IDENTIFICATION</scope>
</reference>
<feature type="non-terminal residue" evidence="3">
    <location>
        <position position="1"/>
    </location>
</feature>
<evidence type="ECO:0000259" key="1">
    <source>
        <dbReference type="Pfam" id="PF03407"/>
    </source>
</evidence>
<name>A0A6I9QMY7_ELAGV</name>
<evidence type="ECO:0000313" key="2">
    <source>
        <dbReference type="Proteomes" id="UP000504607"/>
    </source>
</evidence>
<gene>
    <name evidence="3" type="primary">LOC105036788</name>
</gene>
<keyword evidence="2" id="KW-1185">Reference proteome</keyword>
<dbReference type="PANTHER" id="PTHR46038:SF12">
    <property type="entry name" value="OS03G0731800 PROTEIN"/>
    <property type="match status" value="1"/>
</dbReference>
<feature type="domain" description="Nucleotide-diphospho-sugar transferase" evidence="1">
    <location>
        <begin position="1"/>
        <end position="130"/>
    </location>
</feature>
<proteinExistence type="predicted"/>
<dbReference type="Pfam" id="PF03407">
    <property type="entry name" value="Nucleotid_trans"/>
    <property type="match status" value="1"/>
</dbReference>
<dbReference type="InterPro" id="IPR044821">
    <property type="entry name" value="At1g28695/At4g15970-like"/>
</dbReference>
<sequence>DMDVMWLRNPFTKLNHVGDDLQISCDAYNGNPLDDSNPINTGFYFVGSNNKTILLFDAWYASRIISARMQDQSALSVLKSKGIFKQLGMKVRFLDTRHFSGFCQDSRDFKEVTTVHANCCRSVKAKLVDLTAVLKAWKSSNSTAMVRWPEHKACAASWIKDIRI</sequence>